<sequence length="854" mass="93046">MPMHLLHNALAQQLDQALRQHRVVVFYDARTEFEPFIHELEVVGSDREDLPRVTVGDTLTHLARFEGSFFALKARIEPLVAVDKPDPLLVYIPGQVRDRTGSVLMEIEQAGQVHGDAPSHALKSVARRLLRQTYTDGDIDAMLRPESLSYQDVARFLGHGDDGGGSLLKLVLNGATSEALIVDWIVCEDKDAALAAKLAEPELFRLIQARLGLQITAETPLAKARHQVVRFLLVNEFRSDLTGDAPNALTIVPSVGNKDHLKHVATIATALRAEHGIGYTALADAVEQEFGLATATIDPASLGAIDTFRFEERSLLHHTATLITQRDYAKALALVTGRTRSFWVDQPAFLDRLAQWELCRLLAELGAKVDAVRPALKKSPTHASAWVETYAQPGGWYEVDRAQRALDAWVATMEDDPEEPLEQALAVTKRQHEALLKEMAEGFTAALMASAWTIPGLLHQAGIYPDLVEPCGGRVAYFWVDAMRFEMGAELVDQLHGAEELRLQPAVAALPSITPMGMAALLPGASSSYSVVEHQGQLAAKIGDSLLPTVNERLKRLKAARPDSVEILLDRLLLWSSTKVANKLGDAPLVVVRSQEIDAFGESGHELAARQVMDSVIGNVARAVRKLAKLGIEQFVITSDHGHQFSIRKAEDMLMDRPGGKEVDQHRRCWAGHGGQTPAAAVRVAGEELGYQTDLDFIFPRGLAVFKAGGDLAFHHGGCSLQELVVPVISLRMPASELEGKTASNIQVAGYPTRLTNRTFGCRLIFSGDLFEQEAIAARVLLIGDGQEVGRAGMAPDSEFDRATATVTLTPNKEASIGMMLMKETPAKVRVVVQDPATDAVLAQSDEIEVGDLM</sequence>
<dbReference type="Pfam" id="PF08665">
    <property type="entry name" value="PglZ"/>
    <property type="match status" value="1"/>
</dbReference>
<dbReference type="EMBL" id="CP121472">
    <property type="protein sequence ID" value="WPL19903.1"/>
    <property type="molecule type" value="Genomic_DNA"/>
</dbReference>
<accession>A0ABZ0SIH3</accession>
<proteinExistence type="predicted"/>
<dbReference type="Proteomes" id="UP001432180">
    <property type="component" value="Chromosome"/>
</dbReference>
<name>A0ABZ0SIH3_9GAMM</name>
<evidence type="ECO:0000313" key="1">
    <source>
        <dbReference type="EMBL" id="WPL19903.1"/>
    </source>
</evidence>
<organism evidence="1 2">
    <name type="scientific">Thiorhodovibrio winogradskyi</name>
    <dbReference type="NCBI Taxonomy" id="77007"/>
    <lineage>
        <taxon>Bacteria</taxon>
        <taxon>Pseudomonadati</taxon>
        <taxon>Pseudomonadota</taxon>
        <taxon>Gammaproteobacteria</taxon>
        <taxon>Chromatiales</taxon>
        <taxon>Chromatiaceae</taxon>
        <taxon>Thiorhodovibrio</taxon>
    </lineage>
</organism>
<evidence type="ECO:0000313" key="2">
    <source>
        <dbReference type="Proteomes" id="UP001432180"/>
    </source>
</evidence>
<gene>
    <name evidence="1" type="ORF">Thiowin_05052</name>
</gene>
<keyword evidence="2" id="KW-1185">Reference proteome</keyword>
<reference evidence="1 2" key="1">
    <citation type="journal article" date="2023" name="Microorganisms">
        <title>Thiorhodovibrio frisius and Trv. litoralis spp. nov., Two Novel Members from a Clade of Fastidious Purple Sulfur Bacteria That Exhibit Unique Red-Shifted Light-Harvesting Capabilities.</title>
        <authorList>
            <person name="Methner A."/>
            <person name="Kuzyk S.B."/>
            <person name="Petersen J."/>
            <person name="Bauer S."/>
            <person name="Brinkmann H."/>
            <person name="Sichau K."/>
            <person name="Wanner G."/>
            <person name="Wolf J."/>
            <person name="Neumann-Schaal M."/>
            <person name="Henke P."/>
            <person name="Tank M."/>
            <person name="Sproer C."/>
            <person name="Bunk B."/>
            <person name="Overmann J."/>
        </authorList>
    </citation>
    <scope>NUCLEOTIDE SEQUENCE [LARGE SCALE GENOMIC DNA]</scope>
    <source>
        <strain evidence="1 2">DSM 6702</strain>
    </source>
</reference>
<protein>
    <submittedName>
        <fullName evidence="1">PglZ domain protein</fullName>
    </submittedName>
</protein>
<dbReference type="RefSeq" id="WP_328985657.1">
    <property type="nucleotide sequence ID" value="NZ_CP121472.1"/>
</dbReference>